<feature type="compositionally biased region" description="Polar residues" evidence="1">
    <location>
        <begin position="256"/>
        <end position="270"/>
    </location>
</feature>
<feature type="compositionally biased region" description="Pro residues" evidence="1">
    <location>
        <begin position="155"/>
        <end position="178"/>
    </location>
</feature>
<organism evidence="4">
    <name type="scientific">Hydatigena taeniaeformis</name>
    <name type="common">Feline tapeworm</name>
    <name type="synonym">Taenia taeniaeformis</name>
    <dbReference type="NCBI Taxonomy" id="6205"/>
    <lineage>
        <taxon>Eukaryota</taxon>
        <taxon>Metazoa</taxon>
        <taxon>Spiralia</taxon>
        <taxon>Lophotrochozoa</taxon>
        <taxon>Platyhelminthes</taxon>
        <taxon>Cestoda</taxon>
        <taxon>Eucestoda</taxon>
        <taxon>Cyclophyllidea</taxon>
        <taxon>Taeniidae</taxon>
        <taxon>Hydatigera</taxon>
    </lineage>
</organism>
<dbReference type="WBParaSite" id="TTAC_0000348601-mRNA-1">
    <property type="protein sequence ID" value="TTAC_0000348601-mRNA-1"/>
    <property type="gene ID" value="TTAC_0000348601"/>
</dbReference>
<dbReference type="AlphaFoldDB" id="A0A0R3WRU6"/>
<feature type="compositionally biased region" description="Polar residues" evidence="1">
    <location>
        <begin position="189"/>
        <end position="199"/>
    </location>
</feature>
<evidence type="ECO:0000256" key="1">
    <source>
        <dbReference type="SAM" id="MobiDB-lite"/>
    </source>
</evidence>
<dbReference type="EMBL" id="UYWX01002488">
    <property type="protein sequence ID" value="VDM22699.1"/>
    <property type="molecule type" value="Genomic_DNA"/>
</dbReference>
<feature type="region of interest" description="Disordered" evidence="1">
    <location>
        <begin position="77"/>
        <end position="568"/>
    </location>
</feature>
<accession>A0A0R3WRU6</accession>
<feature type="compositionally biased region" description="Low complexity" evidence="1">
    <location>
        <begin position="292"/>
        <end position="343"/>
    </location>
</feature>
<evidence type="ECO:0000313" key="3">
    <source>
        <dbReference type="Proteomes" id="UP000274429"/>
    </source>
</evidence>
<feature type="compositionally biased region" description="Pro residues" evidence="1">
    <location>
        <begin position="490"/>
        <end position="502"/>
    </location>
</feature>
<protein>
    <submittedName>
        <fullName evidence="4">SH2 domain-containing protein</fullName>
    </submittedName>
</protein>
<reference evidence="2 3" key="2">
    <citation type="submission" date="2018-11" db="EMBL/GenBank/DDBJ databases">
        <authorList>
            <consortium name="Pathogen Informatics"/>
        </authorList>
    </citation>
    <scope>NUCLEOTIDE SEQUENCE [LARGE SCALE GENOMIC DNA]</scope>
</reference>
<keyword evidence="3" id="KW-1185">Reference proteome</keyword>
<feature type="compositionally biased region" description="Polar residues" evidence="1">
    <location>
        <begin position="458"/>
        <end position="470"/>
    </location>
</feature>
<evidence type="ECO:0000313" key="2">
    <source>
        <dbReference type="EMBL" id="VDM22699.1"/>
    </source>
</evidence>
<reference evidence="4" key="1">
    <citation type="submission" date="2017-02" db="UniProtKB">
        <authorList>
            <consortium name="WormBaseParasite"/>
        </authorList>
    </citation>
    <scope>IDENTIFICATION</scope>
</reference>
<name>A0A0R3WRU6_HYDTA</name>
<dbReference type="STRING" id="6205.A0A0R3WRU6"/>
<feature type="compositionally biased region" description="Pro residues" evidence="1">
    <location>
        <begin position="422"/>
        <end position="431"/>
    </location>
</feature>
<proteinExistence type="predicted"/>
<gene>
    <name evidence="2" type="ORF">TTAC_LOCUS3471</name>
</gene>
<evidence type="ECO:0000313" key="4">
    <source>
        <dbReference type="WBParaSite" id="TTAC_0000348601-mRNA-1"/>
    </source>
</evidence>
<dbReference type="Proteomes" id="UP000274429">
    <property type="component" value="Unassembled WGS sequence"/>
</dbReference>
<dbReference type="OrthoDB" id="6257497at2759"/>
<sequence>MVQCSLMTGQTKRFSNTITDLITAAERLDFNSQNNGDPEALELGARMLAKAKMRNTSATYRGTPSLLQPLNPAGSIYGQPQMLSHDPWRTGAVNNFASTQPIQPPPSSSSEGDNKYSPGASYQIQPPGVSFPNAMDMNAPESGYEPVGGAQGQPPGYPPQPERPPQPDFTSPHLPPSMPGGVAQPQHPLPSNQPWNSPGDTEASGLSGNGEGGSWNQGELWQKPLPPSSNPWEPHRPPLSPQSQPQPSHTPDGMGNNYQWPPNYYPDQQGSGDGVLPNAQSYPQPPPPVGVISTTATSPQPPTTLTTSTTISSTTTTTTTPIPISAPLLPALPSVSSVSESTVKPVKVEKANASLPPPPPPASVSGFDDEDFGRPTGPSQPLPTSTKQPWGPHQPVPPFEPEASAYYPESEGIAKEEGGTPQFPPPAPPDCSPEAIASAGSGADPRCLTGGELDQSVAYPNSRESPSHWQSPEDPGLGEGGASSGLPPEALEPPPPPPPHPYPSYVETPPGNRPQYGGLPNFEGLVPLSRTPLPPTDLNPPYLPPPATQRQPSPPSTTAAPPRELPPDIWLPVPELQPGDPKLPDSKLLLSDFPPHRGRPMLGVGKENAAMSNRNYLFVIAPLLITANLV</sequence>
<feature type="compositionally biased region" description="Pro residues" evidence="1">
    <location>
        <begin position="532"/>
        <end position="555"/>
    </location>
</feature>
<feature type="compositionally biased region" description="Polar residues" evidence="1">
    <location>
        <begin position="377"/>
        <end position="388"/>
    </location>
</feature>